<evidence type="ECO:0000313" key="8">
    <source>
        <dbReference type="Proteomes" id="UP000183365"/>
    </source>
</evidence>
<evidence type="ECO:0000313" key="7">
    <source>
        <dbReference type="EMBL" id="SGZ38085.1"/>
    </source>
</evidence>
<keyword evidence="8" id="KW-1185">Reference proteome</keyword>
<evidence type="ECO:0000256" key="6">
    <source>
        <dbReference type="SAM" id="MobiDB-lite"/>
    </source>
</evidence>
<keyword evidence="2" id="KW-0689">Ribosomal protein</keyword>
<dbReference type="GO" id="GO:0003735">
    <property type="term" value="F:structural constituent of ribosome"/>
    <property type="evidence" value="ECO:0007669"/>
    <property type="project" value="InterPro"/>
</dbReference>
<dbReference type="Pfam" id="PF01016">
    <property type="entry name" value="Ribosomal_L27"/>
    <property type="match status" value="1"/>
</dbReference>
<evidence type="ECO:0000256" key="4">
    <source>
        <dbReference type="ARBA" id="ARBA00035267"/>
    </source>
</evidence>
<evidence type="ECO:0000256" key="1">
    <source>
        <dbReference type="ARBA" id="ARBA00010797"/>
    </source>
</evidence>
<dbReference type="GO" id="GO:0006412">
    <property type="term" value="P:translation"/>
    <property type="evidence" value="ECO:0007669"/>
    <property type="project" value="InterPro"/>
</dbReference>
<dbReference type="EMBL" id="FQNF01000003">
    <property type="protein sequence ID" value="SGZ38085.1"/>
    <property type="molecule type" value="Genomic_DNA"/>
</dbReference>
<dbReference type="InterPro" id="IPR001684">
    <property type="entry name" value="Ribosomal_bL27"/>
</dbReference>
<accession>A0A1L0CH66</accession>
<evidence type="ECO:0000256" key="3">
    <source>
        <dbReference type="ARBA" id="ARBA00023274"/>
    </source>
</evidence>
<proteinExistence type="inferred from homology"/>
<dbReference type="PANTHER" id="PTHR15893">
    <property type="entry name" value="RIBOSOMAL PROTEIN L27"/>
    <property type="match status" value="1"/>
</dbReference>
<gene>
    <name evidence="7" type="ORF">HGUI_00285</name>
</gene>
<organism evidence="7 8">
    <name type="scientific">Hanseniaspora guilliermondii</name>
    <dbReference type="NCBI Taxonomy" id="56406"/>
    <lineage>
        <taxon>Eukaryota</taxon>
        <taxon>Fungi</taxon>
        <taxon>Dikarya</taxon>
        <taxon>Ascomycota</taxon>
        <taxon>Saccharomycotina</taxon>
        <taxon>Saccharomycetes</taxon>
        <taxon>Saccharomycodales</taxon>
        <taxon>Saccharomycodaceae</taxon>
        <taxon>Hanseniaspora</taxon>
    </lineage>
</organism>
<dbReference type="Gene3D" id="2.40.50.100">
    <property type="match status" value="1"/>
</dbReference>
<protein>
    <recommendedName>
        <fullName evidence="4">Large ribosomal subunit protein bL27m</fullName>
    </recommendedName>
    <alternativeName>
        <fullName evidence="5">54S ribosomal protein L2, mitochondrial</fullName>
    </alternativeName>
</protein>
<sequence length="407" mass="47443">MLRKELLINFNALSKRTATKRAGGGKTNNKDSAGRRLGPKKIQNQFANAHEVLMKQVGSSFLPGENAVMGRDYTINSTEPGYVKFYRDPFHPKKRFIGVALSKDSVLPKDHFAPTERRFGKIKLDSSDLDEMKIINKFLQNQPKFFNNVKEQQKALESQQRMKDRIAMYRGKKQEFIESLEKSKTLESIWGEDFVKSMSEEDKRFVTEFLYLMSNKFKYSYNIEASFEYTRNEILYDNKIQKSKDLSNVNINAQYQSAIPKYYDYLPLYNEALGKKIQESIDFNKLDLRAIQKISNKEKEEKKNQLIKEVSDIKPFLYTKDNANFKKILNTLDKTNSLISQLFDINELNQLKNKLFPEVLPLSWEGVLINNKKDKNAVSKQLYDPETKTFENVLVSKFAFKKNAKEL</sequence>
<dbReference type="OrthoDB" id="1867012at2759"/>
<comment type="similarity">
    <text evidence="1">Belongs to the bacterial ribosomal protein bL27 family.</text>
</comment>
<dbReference type="SUPFAM" id="SSF110324">
    <property type="entry name" value="Ribosomal L27 protein-like"/>
    <property type="match status" value="1"/>
</dbReference>
<feature type="region of interest" description="Disordered" evidence="6">
    <location>
        <begin position="18"/>
        <end position="38"/>
    </location>
</feature>
<dbReference type="GO" id="GO:0005762">
    <property type="term" value="C:mitochondrial large ribosomal subunit"/>
    <property type="evidence" value="ECO:0007669"/>
    <property type="project" value="TreeGrafter"/>
</dbReference>
<evidence type="ECO:0000256" key="2">
    <source>
        <dbReference type="ARBA" id="ARBA00022980"/>
    </source>
</evidence>
<dbReference type="VEuPathDB" id="FungiDB:HGUI_00285"/>
<dbReference type="PRINTS" id="PR00063">
    <property type="entry name" value="RIBOSOMALL27"/>
</dbReference>
<name>A0A1L0CH66_9ASCO</name>
<dbReference type="PANTHER" id="PTHR15893:SF0">
    <property type="entry name" value="LARGE RIBOSOMAL SUBUNIT PROTEIN BL27M"/>
    <property type="match status" value="1"/>
</dbReference>
<keyword evidence="3" id="KW-0687">Ribonucleoprotein</keyword>
<dbReference type="AlphaFoldDB" id="A0A1L0CH66"/>
<evidence type="ECO:0000256" key="5">
    <source>
        <dbReference type="ARBA" id="ARBA00035465"/>
    </source>
</evidence>
<dbReference type="Proteomes" id="UP000183365">
    <property type="component" value="Unassembled WGS sequence"/>
</dbReference>
<reference evidence="8" key="1">
    <citation type="submission" date="2016-11" db="EMBL/GenBank/DDBJ databases">
        <authorList>
            <person name="Guldener U."/>
        </authorList>
    </citation>
    <scope>NUCLEOTIDE SEQUENCE [LARGE SCALE GENOMIC DNA]</scope>
</reference>